<evidence type="ECO:0000313" key="9">
    <source>
        <dbReference type="EMBL" id="SEJ09953.1"/>
    </source>
</evidence>
<feature type="domain" description="Protein kinase" evidence="8">
    <location>
        <begin position="83"/>
        <end position="353"/>
    </location>
</feature>
<evidence type="ECO:0000256" key="6">
    <source>
        <dbReference type="PROSITE-ProRule" id="PRU10141"/>
    </source>
</evidence>
<evidence type="ECO:0000256" key="1">
    <source>
        <dbReference type="ARBA" id="ARBA00022679"/>
    </source>
</evidence>
<dbReference type="SUPFAM" id="SSF56112">
    <property type="entry name" value="Protein kinase-like (PK-like)"/>
    <property type="match status" value="1"/>
</dbReference>
<keyword evidence="5" id="KW-0802">TPR repeat</keyword>
<keyword evidence="1" id="KW-0808">Transferase</keyword>
<keyword evidence="7" id="KW-0472">Membrane</keyword>
<dbReference type="PROSITE" id="PS50011">
    <property type="entry name" value="PROTEIN_KINASE_DOM"/>
    <property type="match status" value="1"/>
</dbReference>
<evidence type="ECO:0000256" key="2">
    <source>
        <dbReference type="ARBA" id="ARBA00022741"/>
    </source>
</evidence>
<evidence type="ECO:0000256" key="7">
    <source>
        <dbReference type="SAM" id="Phobius"/>
    </source>
</evidence>
<keyword evidence="3 9" id="KW-0418">Kinase</keyword>
<keyword evidence="2 6" id="KW-0547">Nucleotide-binding</keyword>
<proteinExistence type="predicted"/>
<dbReference type="InterPro" id="IPR011990">
    <property type="entry name" value="TPR-like_helical_dom_sf"/>
</dbReference>
<dbReference type="Proteomes" id="UP000199403">
    <property type="component" value="Unassembled WGS sequence"/>
</dbReference>
<dbReference type="InterPro" id="IPR011009">
    <property type="entry name" value="Kinase-like_dom_sf"/>
</dbReference>
<dbReference type="PROSITE" id="PS50005">
    <property type="entry name" value="TPR"/>
    <property type="match status" value="1"/>
</dbReference>
<keyword evidence="7" id="KW-1133">Transmembrane helix</keyword>
<dbReference type="InterPro" id="IPR008271">
    <property type="entry name" value="Ser/Thr_kinase_AS"/>
</dbReference>
<dbReference type="CDD" id="cd14014">
    <property type="entry name" value="STKc_PknB_like"/>
    <property type="match status" value="1"/>
</dbReference>
<evidence type="ECO:0000313" key="10">
    <source>
        <dbReference type="Proteomes" id="UP000199403"/>
    </source>
</evidence>
<evidence type="ECO:0000256" key="4">
    <source>
        <dbReference type="ARBA" id="ARBA00022840"/>
    </source>
</evidence>
<evidence type="ECO:0000259" key="8">
    <source>
        <dbReference type="PROSITE" id="PS50011"/>
    </source>
</evidence>
<dbReference type="PANTHER" id="PTHR43289:SF6">
    <property type="entry name" value="SERINE_THREONINE-PROTEIN KINASE NEKL-3"/>
    <property type="match status" value="1"/>
</dbReference>
<keyword evidence="10" id="KW-1185">Reference proteome</keyword>
<feature type="binding site" evidence="6">
    <location>
        <position position="114"/>
    </location>
    <ligand>
        <name>ATP</name>
        <dbReference type="ChEBI" id="CHEBI:30616"/>
    </ligand>
</feature>
<dbReference type="InterPro" id="IPR000719">
    <property type="entry name" value="Prot_kinase_dom"/>
</dbReference>
<accession>A0A1H6VZB0</accession>
<dbReference type="OrthoDB" id="9813021at2"/>
<dbReference type="InterPro" id="IPR019734">
    <property type="entry name" value="TPR_rpt"/>
</dbReference>
<dbReference type="PANTHER" id="PTHR43289">
    <property type="entry name" value="MITOGEN-ACTIVATED PROTEIN KINASE KINASE KINASE 20-RELATED"/>
    <property type="match status" value="1"/>
</dbReference>
<dbReference type="InterPro" id="IPR017441">
    <property type="entry name" value="Protein_kinase_ATP_BS"/>
</dbReference>
<dbReference type="AlphaFoldDB" id="A0A1H6VZB0"/>
<keyword evidence="7" id="KW-0812">Transmembrane</keyword>
<dbReference type="Pfam" id="PF00069">
    <property type="entry name" value="Pkinase"/>
    <property type="match status" value="1"/>
</dbReference>
<reference evidence="10" key="1">
    <citation type="submission" date="2016-10" db="EMBL/GenBank/DDBJ databases">
        <authorList>
            <person name="Varghese N."/>
            <person name="Submissions S."/>
        </authorList>
    </citation>
    <scope>NUCLEOTIDE SEQUENCE [LARGE SCALE GENOMIC DNA]</scope>
    <source>
        <strain evidence="10">IBRC-M 10761</strain>
    </source>
</reference>
<sequence>MGRADRRWETIASLFHELLEMPDAARAEKLAFLSRTDSLLYRQLFDLLNADRQSHRLFNTESGTIFSILENDYDLIGSRIGAFVLTEVIGQGAMGTVFKAGRDDGLFDQTVAVKLMKPVSVNPSHRSLFERERQILAKLNHPNIARLYDGGFTEDERPFFTMEWVSGQNLIAYCQFRKLSITARLHLFEDICQAVMHAHQSLIVHLDLKPKNIVVTEEGQVKLLDFGVAQMLEEGTEQVSSFTLAYASPEQIEQNNPNTASDIYSLGVILFEMLVEDHPFETFFKDPLALKNAILAGYSSPFRLSGKFGYVHFAKDIGLICQKAMERAPRDRYASVDELIRDVRDFRNDYPVLARPKSWTYHTQKYLRRNRTVLYAVGVGFLLLGIMGIYYTFQLKEQRNIALSEARRANQITGLITDVFSAADPNIGGADTITAVQLLDKGMQNLSKNLGDDPALYADMLSRMTGVYLSLGQYEQAKQMAAESYAINLSLDAVSEERLAQNEVLISSSYFMFGELDSAFSFSQKAVNRLLAAGIHNGPDLADALLELGSCLYDMTRYEAADSTLSVGLELAQKAYSGSTIEIASFLHMKGATAMKRDNLQEAERYLEEALKMKKELYEEPHLEIAYSYNYFGSLYQNLGDYKKALSFVKHSLEQRRAILGTYHVETVASMGNLARTYIGLGKPLEAIPIYQDAISVIDSLFGGSHYYYGALNGSMGNAYFAAELFTKARDCYLISVESFDRLLSADDLRRATPRMRLGEIAQNEKRFAAARVYYEEALAIRERLLNEGDVKIAQSQLGLGACLLALGDHAAAISLFEKARLIAQSDPEQNTELLQKLNASLASAQEKQRALESASVYEVKISKGK</sequence>
<dbReference type="Pfam" id="PF13374">
    <property type="entry name" value="TPR_10"/>
    <property type="match status" value="1"/>
</dbReference>
<feature type="transmembrane region" description="Helical" evidence="7">
    <location>
        <begin position="373"/>
        <end position="393"/>
    </location>
</feature>
<dbReference type="SMART" id="SM00028">
    <property type="entry name" value="TPR"/>
    <property type="match status" value="8"/>
</dbReference>
<dbReference type="RefSeq" id="WP_092171200.1">
    <property type="nucleotide sequence ID" value="NZ_FNZH01000002.1"/>
</dbReference>
<dbReference type="Gene3D" id="1.10.510.10">
    <property type="entry name" value="Transferase(Phosphotransferase) domain 1"/>
    <property type="match status" value="1"/>
</dbReference>
<evidence type="ECO:0000256" key="3">
    <source>
        <dbReference type="ARBA" id="ARBA00022777"/>
    </source>
</evidence>
<protein>
    <submittedName>
        <fullName evidence="9">Serine/threonine protein kinase with TPR repeats</fullName>
    </submittedName>
</protein>
<evidence type="ECO:0000256" key="5">
    <source>
        <dbReference type="PROSITE-ProRule" id="PRU00339"/>
    </source>
</evidence>
<gene>
    <name evidence="9" type="ORF">SAMN05192553_102378</name>
</gene>
<dbReference type="EMBL" id="FNZH01000002">
    <property type="protein sequence ID" value="SEJ09953.1"/>
    <property type="molecule type" value="Genomic_DNA"/>
</dbReference>
<feature type="repeat" description="TPR" evidence="5">
    <location>
        <begin position="626"/>
        <end position="659"/>
    </location>
</feature>
<dbReference type="Gene3D" id="1.25.40.10">
    <property type="entry name" value="Tetratricopeptide repeat domain"/>
    <property type="match status" value="3"/>
</dbReference>
<dbReference type="SMART" id="SM00220">
    <property type="entry name" value="S_TKc"/>
    <property type="match status" value="1"/>
</dbReference>
<dbReference type="GO" id="GO:0005524">
    <property type="term" value="F:ATP binding"/>
    <property type="evidence" value="ECO:0007669"/>
    <property type="project" value="UniProtKB-UniRule"/>
</dbReference>
<dbReference type="PROSITE" id="PS00108">
    <property type="entry name" value="PROTEIN_KINASE_ST"/>
    <property type="match status" value="1"/>
</dbReference>
<dbReference type="Pfam" id="PF13424">
    <property type="entry name" value="TPR_12"/>
    <property type="match status" value="2"/>
</dbReference>
<dbReference type="PROSITE" id="PS00107">
    <property type="entry name" value="PROTEIN_KINASE_ATP"/>
    <property type="match status" value="1"/>
</dbReference>
<name>A0A1H6VZB0_9BACT</name>
<dbReference type="STRING" id="1416801.SAMN05192553_102378"/>
<keyword evidence="9" id="KW-0723">Serine/threonine-protein kinase</keyword>
<organism evidence="9 10">
    <name type="scientific">Cyclobacterium xiamenense</name>
    <dbReference type="NCBI Taxonomy" id="1297121"/>
    <lineage>
        <taxon>Bacteria</taxon>
        <taxon>Pseudomonadati</taxon>
        <taxon>Bacteroidota</taxon>
        <taxon>Cytophagia</taxon>
        <taxon>Cytophagales</taxon>
        <taxon>Cyclobacteriaceae</taxon>
        <taxon>Cyclobacterium</taxon>
    </lineage>
</organism>
<dbReference type="GO" id="GO:0004674">
    <property type="term" value="F:protein serine/threonine kinase activity"/>
    <property type="evidence" value="ECO:0007669"/>
    <property type="project" value="UniProtKB-KW"/>
</dbReference>
<dbReference type="SUPFAM" id="SSF48452">
    <property type="entry name" value="TPR-like"/>
    <property type="match status" value="3"/>
</dbReference>
<keyword evidence="4 6" id="KW-0067">ATP-binding</keyword>